<dbReference type="Proteomes" id="UP000095286">
    <property type="component" value="Unplaced"/>
</dbReference>
<protein>
    <submittedName>
        <fullName evidence="2">Mic1 domain-containing protein</fullName>
    </submittedName>
</protein>
<evidence type="ECO:0000313" key="2">
    <source>
        <dbReference type="WBParaSite" id="RSKR_0000642100.1"/>
    </source>
</evidence>
<reference evidence="2" key="1">
    <citation type="submission" date="2016-11" db="UniProtKB">
        <authorList>
            <consortium name="WormBaseParasite"/>
        </authorList>
    </citation>
    <scope>IDENTIFICATION</scope>
    <source>
        <strain evidence="2">KR3021</strain>
    </source>
</reference>
<name>A0AC35U0S7_9BILA</name>
<sequence>MYPVSDFEVTFPEAAFSKTCRIIKKPIEVSFIAQQNVDVEPSTGCFTFPNNGTVLDDRFIIWRAEGSHLYLQEFSTRSKLADTKLCLNVSPSVIIPGTEIVFHGNIFTLTVPTQYAIQRTDVALNDSCAEFLRTRSILAMIANEDSSNVIRVQCNFKNIDGAVKASIISSLKTRYIWATILTVKNDVFIVKIPRIGVVGQLCEEINLKTTGLFGSLFRKNDEKAKIMDIALISTSDEEFIITLHKGNTLKLWLGNSMRECHELDIALDFGIGVDDISKIFIQTTDITSKKGLMVFVQTVEGKAIIGFLIIAGQSFEMLHKACVNFTPFEILDFKLIAAEDGKRSDFNLVVMSKRPHKFEKEGIYSFRQPYLIERCLINLENSYSVWPTTSVMPLSSAYEVPILRDIFFDGLTADEPGYYKKIVFSKEIFSYDVVQKAVAIICKKHLRDIPVNDYSALKDFIKGYIKSPKFKQENARGTPSIIKSSASVSGHDPSVINFWKCLLLSCEELQYSANDSIGLWYSPDSKLFGAIQFNRLTVVQTADLCIKEIFDRCREETVGSVEDTFQECSTVYLTEKKMSVENVKNLKILFKAFKSNSQLLKTQPGDLVNLVDTTPYIDSIFTSELLSSNLRHLIGARVLTLTQLYNCCIYLRSKTNDLSDMDSSPDNDLMYLANTYRILYNGLNKSVQSFYNTNIGSEVSLATSFFEFAQSKHLTMPSKFQPSEGTLNYSKYSKDVIYSTMSLMYPASLCPVFIQFFVSTDKFEYLIEFIAECHKDTPELQYTYLMSLALSHASSKKVAKAYDCILQALVGIEKNDVALNNLLNMFTEDGSTSELYTLPETLFILIQYFTRKNNLDLAVEIGRYAVSMKDRLGEVATKILVALFRVHLIKKDFASSFECIRNIDKEEEQKVCLRQFIHILLEKDNRHMFFSLQASNLFGMVLEILESRAMDSEALVSGDLYEFNCAYMCKRVKYLRAAYNMYYYASILAMNLTTFEQLEKRCRALGVVKRLLSMSPKENYLKINHDLPFIYTRSYDNSIIVSEDDVMKELLLSEARIALMEAYATNMVPPDDPAIILNDLIKYNLFDMAWSIICFFKSCPKNFFETVVYECLVAEQLPNNKPPVWIEHNKKNINNCLDMNKRHYSILRSYLDQHFAAHPCDASVVVCVSHGFLSHNKPLPEWLHVKFVDINLPEYVRCLLEYDEIELAYTTLYENVEKAIKELSLTRKQNPILPYTVIDQFLYLAKEQKKYEEHRSTMTIKVKEYFKKVGTIQKAIKLA</sequence>
<accession>A0AC35U0S7</accession>
<dbReference type="WBParaSite" id="RSKR_0000642100.1">
    <property type="protein sequence ID" value="RSKR_0000642100.1"/>
    <property type="gene ID" value="RSKR_0000642100"/>
</dbReference>
<organism evidence="1 2">
    <name type="scientific">Rhabditophanes sp. KR3021</name>
    <dbReference type="NCBI Taxonomy" id="114890"/>
    <lineage>
        <taxon>Eukaryota</taxon>
        <taxon>Metazoa</taxon>
        <taxon>Ecdysozoa</taxon>
        <taxon>Nematoda</taxon>
        <taxon>Chromadorea</taxon>
        <taxon>Rhabditida</taxon>
        <taxon>Tylenchina</taxon>
        <taxon>Panagrolaimomorpha</taxon>
        <taxon>Strongyloidoidea</taxon>
        <taxon>Alloionematidae</taxon>
        <taxon>Rhabditophanes</taxon>
    </lineage>
</organism>
<proteinExistence type="predicted"/>
<evidence type="ECO:0000313" key="1">
    <source>
        <dbReference type="Proteomes" id="UP000095286"/>
    </source>
</evidence>